<dbReference type="InterPro" id="IPR000909">
    <property type="entry name" value="PLipase_C_PInositol-sp_X_dom"/>
</dbReference>
<evidence type="ECO:0000256" key="2">
    <source>
        <dbReference type="ARBA" id="ARBA00022723"/>
    </source>
</evidence>
<name>A0A7R9MBA0_9ACAR</name>
<proteinExistence type="predicted"/>
<evidence type="ECO:0000259" key="6">
    <source>
        <dbReference type="SMART" id="SM00148"/>
    </source>
</evidence>
<evidence type="ECO:0000256" key="3">
    <source>
        <dbReference type="ARBA" id="ARBA00022842"/>
    </source>
</evidence>
<sequence length="249" mass="29063">METNLDTIGNMNLLELMIPGTHNSGSYDRFNHKDNTLMNKYSLCQDENVFNQLVYGIRFLDLRVAYDVVAGNKSKLWLVHGPVPMKHTLDSVLLQVRRFIDMAPKEVVVIDFHRFEKGFNKDEISQQLIRRHHRKVYSLIAKHLRDYLVPQNMGLHSTLNQLIAKNKRIIIGYSSDHYLTDKTFVFPKTKHLWPNTDDIEEMVEYFNETLCDSYPNQLFSAMVQLTADKFGIIIDRYDGLRAMAQTVNH</sequence>
<dbReference type="PANTHER" id="PTHR13593">
    <property type="match status" value="1"/>
</dbReference>
<dbReference type="Pfam" id="PF00388">
    <property type="entry name" value="PI-PLC-X"/>
    <property type="match status" value="1"/>
</dbReference>
<organism evidence="7">
    <name type="scientific">Oppiella nova</name>
    <dbReference type="NCBI Taxonomy" id="334625"/>
    <lineage>
        <taxon>Eukaryota</taxon>
        <taxon>Metazoa</taxon>
        <taxon>Ecdysozoa</taxon>
        <taxon>Arthropoda</taxon>
        <taxon>Chelicerata</taxon>
        <taxon>Arachnida</taxon>
        <taxon>Acari</taxon>
        <taxon>Acariformes</taxon>
        <taxon>Sarcoptiformes</taxon>
        <taxon>Oribatida</taxon>
        <taxon>Brachypylina</taxon>
        <taxon>Oppioidea</taxon>
        <taxon>Oppiidae</taxon>
        <taxon>Oppiella</taxon>
    </lineage>
</organism>
<dbReference type="GO" id="GO:0006629">
    <property type="term" value="P:lipid metabolic process"/>
    <property type="evidence" value="ECO:0007669"/>
    <property type="project" value="InterPro"/>
</dbReference>
<evidence type="ECO:0000256" key="4">
    <source>
        <dbReference type="ARBA" id="ARBA00023157"/>
    </source>
</evidence>
<dbReference type="GO" id="GO:0046872">
    <property type="term" value="F:metal ion binding"/>
    <property type="evidence" value="ECO:0007669"/>
    <property type="project" value="UniProtKB-KW"/>
</dbReference>
<keyword evidence="3" id="KW-0460">Magnesium</keyword>
<protein>
    <recommendedName>
        <fullName evidence="6">Phosphatidylinositol-specific phospholipase C X domain-containing protein</fullName>
    </recommendedName>
</protein>
<evidence type="ECO:0000313" key="7">
    <source>
        <dbReference type="EMBL" id="CAD7656926.1"/>
    </source>
</evidence>
<dbReference type="InterPro" id="IPR051057">
    <property type="entry name" value="PI-PLC_domain"/>
</dbReference>
<keyword evidence="8" id="KW-1185">Reference proteome</keyword>
<keyword evidence="2" id="KW-0479">Metal-binding</keyword>
<accession>A0A7R9MBA0</accession>
<feature type="non-terminal residue" evidence="7">
    <location>
        <position position="249"/>
    </location>
</feature>
<dbReference type="Proteomes" id="UP000728032">
    <property type="component" value="Unassembled WGS sequence"/>
</dbReference>
<dbReference type="GO" id="GO:0008081">
    <property type="term" value="F:phosphoric diester hydrolase activity"/>
    <property type="evidence" value="ECO:0007669"/>
    <property type="project" value="InterPro"/>
</dbReference>
<dbReference type="AlphaFoldDB" id="A0A7R9MBA0"/>
<dbReference type="EMBL" id="CAJPVJ010012035">
    <property type="protein sequence ID" value="CAG2174113.1"/>
    <property type="molecule type" value="Genomic_DNA"/>
</dbReference>
<dbReference type="PROSITE" id="PS50007">
    <property type="entry name" value="PIPLC_X_DOMAIN"/>
    <property type="match status" value="1"/>
</dbReference>
<reference evidence="7" key="1">
    <citation type="submission" date="2020-11" db="EMBL/GenBank/DDBJ databases">
        <authorList>
            <person name="Tran Van P."/>
        </authorList>
    </citation>
    <scope>NUCLEOTIDE SEQUENCE</scope>
</reference>
<dbReference type="PANTHER" id="PTHR13593:SF103">
    <property type="entry name" value="RE10370P"/>
    <property type="match status" value="1"/>
</dbReference>
<dbReference type="SUPFAM" id="SSF51695">
    <property type="entry name" value="PLC-like phosphodiesterases"/>
    <property type="match status" value="1"/>
</dbReference>
<comment type="catalytic activity">
    <reaction evidence="1">
        <text>an N-(acyl)-sphingosylphosphoethanolamine = an N-(acyl)-sphingosyl-1,3-cyclic phosphate + ethanolamine</text>
        <dbReference type="Rhea" id="RHEA:60648"/>
        <dbReference type="ChEBI" id="CHEBI:57603"/>
        <dbReference type="ChEBI" id="CHEBI:143891"/>
        <dbReference type="ChEBI" id="CHEBI:143892"/>
    </reaction>
</comment>
<feature type="domain" description="Phosphatidylinositol-specific phospholipase C X" evidence="6">
    <location>
        <begin position="7"/>
        <end position="167"/>
    </location>
</feature>
<evidence type="ECO:0000256" key="5">
    <source>
        <dbReference type="ARBA" id="ARBA00023239"/>
    </source>
</evidence>
<keyword evidence="5" id="KW-0456">Lyase</keyword>
<dbReference type="InterPro" id="IPR017946">
    <property type="entry name" value="PLC-like_Pdiesterase_TIM-brl"/>
</dbReference>
<gene>
    <name evidence="7" type="ORF">ONB1V03_LOCUS13562</name>
</gene>
<dbReference type="OrthoDB" id="1046782at2759"/>
<evidence type="ECO:0000313" key="8">
    <source>
        <dbReference type="Proteomes" id="UP000728032"/>
    </source>
</evidence>
<dbReference type="EMBL" id="OC926860">
    <property type="protein sequence ID" value="CAD7656926.1"/>
    <property type="molecule type" value="Genomic_DNA"/>
</dbReference>
<evidence type="ECO:0000256" key="1">
    <source>
        <dbReference type="ARBA" id="ARBA00000110"/>
    </source>
</evidence>
<keyword evidence="4" id="KW-1015">Disulfide bond</keyword>
<dbReference type="GO" id="GO:0016829">
    <property type="term" value="F:lyase activity"/>
    <property type="evidence" value="ECO:0007669"/>
    <property type="project" value="UniProtKB-KW"/>
</dbReference>
<dbReference type="Gene3D" id="3.20.20.190">
    <property type="entry name" value="Phosphatidylinositol (PI) phosphodiesterase"/>
    <property type="match status" value="1"/>
</dbReference>
<dbReference type="SMART" id="SM00148">
    <property type="entry name" value="PLCXc"/>
    <property type="match status" value="1"/>
</dbReference>